<dbReference type="PANTHER" id="PTHR30469:SF12">
    <property type="entry name" value="MULTIDRUG RESISTANCE PROTEIN MDTA"/>
    <property type="match status" value="1"/>
</dbReference>
<dbReference type="Proteomes" id="UP000235005">
    <property type="component" value="Unassembled WGS sequence"/>
</dbReference>
<dbReference type="AlphaFoldDB" id="A0A2N5WYS6"/>
<protein>
    <submittedName>
        <fullName evidence="6">Efflux RND transporter periplasmic adaptor subunit</fullName>
    </submittedName>
</protein>
<dbReference type="PANTHER" id="PTHR30469">
    <property type="entry name" value="MULTIDRUG RESISTANCE PROTEIN MDTA"/>
    <property type="match status" value="1"/>
</dbReference>
<gene>
    <name evidence="6" type="ORF">C0039_17505</name>
</gene>
<dbReference type="Gene3D" id="2.40.30.170">
    <property type="match status" value="1"/>
</dbReference>
<comment type="similarity">
    <text evidence="1">Belongs to the membrane fusion protein (MFP) (TC 8.A.1) family.</text>
</comment>
<dbReference type="Pfam" id="PF25967">
    <property type="entry name" value="RND-MFP_C"/>
    <property type="match status" value="1"/>
</dbReference>
<comment type="caution">
    <text evidence="6">The sequence shown here is derived from an EMBL/GenBank/DDBJ whole genome shotgun (WGS) entry which is preliminary data.</text>
</comment>
<organism evidence="6 7">
    <name type="scientific">Pseudohalioglobus lutimaris</name>
    <dbReference type="NCBI Taxonomy" id="1737061"/>
    <lineage>
        <taxon>Bacteria</taxon>
        <taxon>Pseudomonadati</taxon>
        <taxon>Pseudomonadota</taxon>
        <taxon>Gammaproteobacteria</taxon>
        <taxon>Cellvibrionales</taxon>
        <taxon>Halieaceae</taxon>
        <taxon>Pseudohalioglobus</taxon>
    </lineage>
</organism>
<dbReference type="SUPFAM" id="SSF111369">
    <property type="entry name" value="HlyD-like secretion proteins"/>
    <property type="match status" value="1"/>
</dbReference>
<dbReference type="InterPro" id="IPR058624">
    <property type="entry name" value="MdtA-like_HH"/>
</dbReference>
<dbReference type="GO" id="GO:1990281">
    <property type="term" value="C:efflux pump complex"/>
    <property type="evidence" value="ECO:0007669"/>
    <property type="project" value="TreeGrafter"/>
</dbReference>
<feature type="coiled-coil region" evidence="2">
    <location>
        <begin position="101"/>
        <end position="173"/>
    </location>
</feature>
<feature type="domain" description="Multidrug resistance protein MdtA-like C-terminal permuted SH3" evidence="5">
    <location>
        <begin position="318"/>
        <end position="368"/>
    </location>
</feature>
<dbReference type="NCBIfam" id="TIGR01730">
    <property type="entry name" value="RND_mfp"/>
    <property type="match status" value="1"/>
</dbReference>
<accession>A0A2N5WYS6</accession>
<evidence type="ECO:0000313" key="6">
    <source>
        <dbReference type="EMBL" id="PLW67380.1"/>
    </source>
</evidence>
<dbReference type="Gene3D" id="1.10.287.470">
    <property type="entry name" value="Helix hairpin bin"/>
    <property type="match status" value="1"/>
</dbReference>
<evidence type="ECO:0000256" key="3">
    <source>
        <dbReference type="SAM" id="SignalP"/>
    </source>
</evidence>
<keyword evidence="2" id="KW-0175">Coiled coil</keyword>
<dbReference type="EMBL" id="PKUS01000030">
    <property type="protein sequence ID" value="PLW67380.1"/>
    <property type="molecule type" value="Genomic_DNA"/>
</dbReference>
<dbReference type="InterPro" id="IPR058627">
    <property type="entry name" value="MdtA-like_C"/>
</dbReference>
<dbReference type="RefSeq" id="WP_076001105.1">
    <property type="nucleotide sequence ID" value="NZ_PKUS01000030.1"/>
</dbReference>
<evidence type="ECO:0000256" key="1">
    <source>
        <dbReference type="ARBA" id="ARBA00009477"/>
    </source>
</evidence>
<name>A0A2N5WYS6_9GAMM</name>
<keyword evidence="7" id="KW-1185">Reference proteome</keyword>
<feature type="signal peptide" evidence="3">
    <location>
        <begin position="1"/>
        <end position="25"/>
    </location>
</feature>
<dbReference type="OrthoDB" id="5730196at2"/>
<evidence type="ECO:0000313" key="7">
    <source>
        <dbReference type="Proteomes" id="UP000235005"/>
    </source>
</evidence>
<dbReference type="Gene3D" id="2.40.420.20">
    <property type="match status" value="1"/>
</dbReference>
<dbReference type="Pfam" id="PF25876">
    <property type="entry name" value="HH_MFP_RND"/>
    <property type="match status" value="1"/>
</dbReference>
<proteinExistence type="inferred from homology"/>
<dbReference type="GO" id="GO:0015562">
    <property type="term" value="F:efflux transmembrane transporter activity"/>
    <property type="evidence" value="ECO:0007669"/>
    <property type="project" value="TreeGrafter"/>
</dbReference>
<dbReference type="Gene3D" id="2.40.50.100">
    <property type="match status" value="1"/>
</dbReference>
<reference evidence="6 7" key="1">
    <citation type="submission" date="2018-01" db="EMBL/GenBank/DDBJ databases">
        <title>The draft genome sequence of Halioglobus lutimaris HF004.</title>
        <authorList>
            <person name="Du Z.-J."/>
            <person name="Shi M.-J."/>
        </authorList>
    </citation>
    <scope>NUCLEOTIDE SEQUENCE [LARGE SCALE GENOMIC DNA]</scope>
    <source>
        <strain evidence="6 7">HF004</strain>
    </source>
</reference>
<dbReference type="InterPro" id="IPR006143">
    <property type="entry name" value="RND_pump_MFP"/>
</dbReference>
<evidence type="ECO:0000256" key="2">
    <source>
        <dbReference type="SAM" id="Coils"/>
    </source>
</evidence>
<feature type="chain" id="PRO_5014963474" evidence="3">
    <location>
        <begin position="26"/>
        <end position="380"/>
    </location>
</feature>
<evidence type="ECO:0000259" key="5">
    <source>
        <dbReference type="Pfam" id="PF25967"/>
    </source>
</evidence>
<keyword evidence="3" id="KW-0732">Signal</keyword>
<feature type="domain" description="Multidrug resistance protein MdtA-like alpha-helical hairpin" evidence="4">
    <location>
        <begin position="108"/>
        <end position="176"/>
    </location>
</feature>
<sequence>MNKKFLYTTSALALGLILAYLLANSAPEREVLASERSLRTVRATTVSAQSEYLQVFSQGSVQPRTQSELIPEVSGRVEWMSPSLVGGGSFLTGDVLLRIDSADYRSALQRAQATRDRAQVEMEYSRDELRRLEKLRVKNLASQSQLDDASRKARIAEANLADSDAALAQAQRDLRRTELIAPFDGLVRSESVDLGQFVARGTSVATIYATDYVEVRLPIAADQLDYLGVDISHRGTLAAGGRPEVTLSAQFGNTRKIWNGELVRMEAEIDERSRMIYGVARVDLSRSADGTSLPVGLFVHAQIQGQRVENVIRLPRSAMRDNDQILVIDDDNRLRFRRVSVLRLEHDDVLISSGLTGGERVCISAIQTVVDGMHVNPLLQ</sequence>
<evidence type="ECO:0000259" key="4">
    <source>
        <dbReference type="Pfam" id="PF25876"/>
    </source>
</evidence>